<dbReference type="RefSeq" id="WP_136858391.1">
    <property type="nucleotide sequence ID" value="NZ_SUNH01000069.1"/>
</dbReference>
<dbReference type="InterPro" id="IPR027417">
    <property type="entry name" value="P-loop_NTPase"/>
</dbReference>
<reference evidence="1 2" key="1">
    <citation type="submission" date="2019-04" db="EMBL/GenBank/DDBJ databases">
        <authorList>
            <person name="Li J."/>
        </authorList>
    </citation>
    <scope>NUCLEOTIDE SEQUENCE [LARGE SCALE GENOMIC DNA]</scope>
    <source>
        <strain evidence="1 2">CCTCC AB2016182</strain>
    </source>
</reference>
<comment type="caution">
    <text evidence="1">The sequence shown here is derived from an EMBL/GenBank/DDBJ whole genome shotgun (WGS) entry which is preliminary data.</text>
</comment>
<dbReference type="InterPro" id="IPR008868">
    <property type="entry name" value="TniB"/>
</dbReference>
<organism evidence="1 2">
    <name type="scientific">Paracoccus hibiscisoli</name>
    <dbReference type="NCBI Taxonomy" id="2023261"/>
    <lineage>
        <taxon>Bacteria</taxon>
        <taxon>Pseudomonadati</taxon>
        <taxon>Pseudomonadota</taxon>
        <taxon>Alphaproteobacteria</taxon>
        <taxon>Rhodobacterales</taxon>
        <taxon>Paracoccaceae</taxon>
        <taxon>Paracoccus</taxon>
    </lineage>
</organism>
<dbReference type="Gene3D" id="3.40.50.300">
    <property type="entry name" value="P-loop containing nucleotide triphosphate hydrolases"/>
    <property type="match status" value="1"/>
</dbReference>
<dbReference type="OrthoDB" id="5288220at2"/>
<gene>
    <name evidence="1" type="ORF">FA740_19150</name>
</gene>
<name>A0A4U0QLH2_9RHOB</name>
<protein>
    <submittedName>
        <fullName evidence="1">Transposase</fullName>
    </submittedName>
</protein>
<dbReference type="CDD" id="cd00009">
    <property type="entry name" value="AAA"/>
    <property type="match status" value="1"/>
</dbReference>
<proteinExistence type="predicted"/>
<evidence type="ECO:0000313" key="2">
    <source>
        <dbReference type="Proteomes" id="UP000306223"/>
    </source>
</evidence>
<dbReference type="SUPFAM" id="SSF52540">
    <property type="entry name" value="P-loop containing nucleoside triphosphate hydrolases"/>
    <property type="match status" value="1"/>
</dbReference>
<accession>A0A4U0QLH2</accession>
<keyword evidence="2" id="KW-1185">Reference proteome</keyword>
<evidence type="ECO:0000313" key="1">
    <source>
        <dbReference type="EMBL" id="TJZ76894.1"/>
    </source>
</evidence>
<dbReference type="EMBL" id="SUNH01000069">
    <property type="protein sequence ID" value="TJZ76894.1"/>
    <property type="molecule type" value="Genomic_DNA"/>
</dbReference>
<sequence length="320" mass="35630">MSGINYERNARIMEKLRALHAKAPRDDEFRGHLDRLLRRDASGNLTSEAVRFSTTAETRGILVVDGPGGGKSTTVAHALAKHPALQAGAHGPPWMGVSVPSPATFKSMGFEIMRRSGYPSVSDRREAWSIWDQIRTRLKMLGISVLWIDEAHDLFCKDSAMILRALKSLMQGDEAVIVILSGTERLHDIIRSDPQVQRRFSTMQLHPVCAATDREDFDDLIGSYCEEAGLDTDLSEDLVARLFHASRFRFGRSIETTLNAIEAALGGGADCLTDDHFAQAWAMVEGCRPGRNVFLADDWRDIDPDSNNDEPFAKRHGRRN</sequence>
<dbReference type="Proteomes" id="UP000306223">
    <property type="component" value="Unassembled WGS sequence"/>
</dbReference>
<dbReference type="AlphaFoldDB" id="A0A4U0QLH2"/>
<dbReference type="Pfam" id="PF05621">
    <property type="entry name" value="TniB"/>
    <property type="match status" value="1"/>
</dbReference>